<evidence type="ECO:0000313" key="4">
    <source>
        <dbReference type="EMBL" id="NVK77920.1"/>
    </source>
</evidence>
<organism evidence="4 5">
    <name type="scientific">Streptomyces morookaense</name>
    <name type="common">Streptoverticillium morookaense</name>
    <dbReference type="NCBI Taxonomy" id="1970"/>
    <lineage>
        <taxon>Bacteria</taxon>
        <taxon>Bacillati</taxon>
        <taxon>Actinomycetota</taxon>
        <taxon>Actinomycetes</taxon>
        <taxon>Kitasatosporales</taxon>
        <taxon>Streptomycetaceae</taxon>
        <taxon>Streptomyces</taxon>
    </lineage>
</organism>
<accession>A0A7Y7B2Z7</accession>
<protein>
    <recommendedName>
        <fullName evidence="3">Deoxyribonuclease NucA/NucB domain-containing protein</fullName>
    </recommendedName>
</protein>
<evidence type="ECO:0000313" key="5">
    <source>
        <dbReference type="Proteomes" id="UP000587462"/>
    </source>
</evidence>
<dbReference type="Pfam" id="PF14040">
    <property type="entry name" value="DNase_NucA_NucB"/>
    <property type="match status" value="1"/>
</dbReference>
<evidence type="ECO:0000256" key="1">
    <source>
        <dbReference type="SAM" id="MobiDB-lite"/>
    </source>
</evidence>
<dbReference type="EMBL" id="JABBXF010000016">
    <property type="protein sequence ID" value="NVK77920.1"/>
    <property type="molecule type" value="Genomic_DNA"/>
</dbReference>
<evidence type="ECO:0000256" key="2">
    <source>
        <dbReference type="SAM" id="SignalP"/>
    </source>
</evidence>
<name>A0A7Y7B2Z7_STRMO</name>
<dbReference type="AlphaFoldDB" id="A0A7Y7B2Z7"/>
<gene>
    <name evidence="4" type="ORF">HG542_09600</name>
</gene>
<evidence type="ECO:0000259" key="3">
    <source>
        <dbReference type="Pfam" id="PF14040"/>
    </source>
</evidence>
<feature type="signal peptide" evidence="2">
    <location>
        <begin position="1"/>
        <end position="28"/>
    </location>
</feature>
<keyword evidence="2" id="KW-0732">Signal</keyword>
<reference evidence="4 5" key="1">
    <citation type="submission" date="2020-04" db="EMBL/GenBank/DDBJ databases">
        <title>Draft Genome Sequence of Streptomyces morookaense DSM 40503, an 8-azaguanine-producing strain.</title>
        <authorList>
            <person name="Qi J."/>
            <person name="Gao J.-M."/>
        </authorList>
    </citation>
    <scope>NUCLEOTIDE SEQUENCE [LARGE SCALE GENOMIC DNA]</scope>
    <source>
        <strain evidence="4 5">DSM 40503</strain>
    </source>
</reference>
<feature type="domain" description="Deoxyribonuclease NucA/NucB" evidence="3">
    <location>
        <begin position="354"/>
        <end position="430"/>
    </location>
</feature>
<feature type="chain" id="PRO_5031468058" description="Deoxyribonuclease NucA/NucB domain-containing protein" evidence="2">
    <location>
        <begin position="29"/>
        <end position="432"/>
    </location>
</feature>
<feature type="region of interest" description="Disordered" evidence="1">
    <location>
        <begin position="315"/>
        <end position="334"/>
    </location>
</feature>
<dbReference type="RefSeq" id="WP_171079687.1">
    <property type="nucleotide sequence ID" value="NZ_BNBU01000003.1"/>
</dbReference>
<dbReference type="PROSITE" id="PS51257">
    <property type="entry name" value="PROKAR_LIPOPROTEIN"/>
    <property type="match status" value="1"/>
</dbReference>
<proteinExistence type="predicted"/>
<sequence length="432" mass="45271">MHWPTRRALTAALVGAACTVLPATSAVAQPGTAANTAVTTTSVQVVDAAHPLPAVGSRWDAGAQHRSAQWRDSVPQPPATLHEHGDVTAQRLGVTYTSTAHGASALAAGADLATCRRLLPTSGEQILNHYAYCRVTPLGYSVVSGGKVIGTVSWRNTTAGDGTKGSRVIRLVTGMDRFRRVGVTTDGLLSIGWTTGGYRGPDGSNKACGVFGSGPNLLSEWQAGGTAIHTIASPVSDGYGQDKVARCAIRSSVTNSGGTGAFLDNGVRFDSAKYLGIKGAGIFDRVMPTMGEYGVRSTRNGAVARHIQLAQTNPAATYPPAPAGHTKSIPGSVASGRPLHRLVSTWDATATTEYNKNRSKVQSTCAHLPHKAGEECDEYPFASSWEGAGKGDGNFSVKYVDGTQNGNAGTDLNNWYLADRILHKDAFYVVIH</sequence>
<keyword evidence="5" id="KW-1185">Reference proteome</keyword>
<comment type="caution">
    <text evidence="4">The sequence shown here is derived from an EMBL/GenBank/DDBJ whole genome shotgun (WGS) entry which is preliminary data.</text>
</comment>
<dbReference type="InterPro" id="IPR029476">
    <property type="entry name" value="DNase_NucA_NucB"/>
</dbReference>
<dbReference type="Proteomes" id="UP000587462">
    <property type="component" value="Unassembled WGS sequence"/>
</dbReference>